<feature type="transmembrane region" description="Helical" evidence="1">
    <location>
        <begin position="6"/>
        <end position="23"/>
    </location>
</feature>
<evidence type="ECO:0008006" key="4">
    <source>
        <dbReference type="Google" id="ProtNLM"/>
    </source>
</evidence>
<proteinExistence type="predicted"/>
<protein>
    <recommendedName>
        <fullName evidence="4">DUF3784 domain-containing protein</fullName>
    </recommendedName>
</protein>
<gene>
    <name evidence="2" type="ORF">GCM10009846_01810</name>
</gene>
<dbReference type="EMBL" id="BAAAQT010000001">
    <property type="protein sequence ID" value="GAA2170653.1"/>
    <property type="molecule type" value="Genomic_DNA"/>
</dbReference>
<keyword evidence="3" id="KW-1185">Reference proteome</keyword>
<keyword evidence="1" id="KW-1133">Transmembrane helix</keyword>
<accession>A0ABN3AIY7</accession>
<evidence type="ECO:0000313" key="3">
    <source>
        <dbReference type="Proteomes" id="UP001501599"/>
    </source>
</evidence>
<reference evidence="2 3" key="1">
    <citation type="journal article" date="2019" name="Int. J. Syst. Evol. Microbiol.">
        <title>The Global Catalogue of Microorganisms (GCM) 10K type strain sequencing project: providing services to taxonomists for standard genome sequencing and annotation.</title>
        <authorList>
            <consortium name="The Broad Institute Genomics Platform"/>
            <consortium name="The Broad Institute Genome Sequencing Center for Infectious Disease"/>
            <person name="Wu L."/>
            <person name="Ma J."/>
        </authorList>
    </citation>
    <scope>NUCLEOTIDE SEQUENCE [LARGE SCALE GENOMIC DNA]</scope>
    <source>
        <strain evidence="2 3">JCM 16026</strain>
    </source>
</reference>
<comment type="caution">
    <text evidence="2">The sequence shown here is derived from an EMBL/GenBank/DDBJ whole genome shotgun (WGS) entry which is preliminary data.</text>
</comment>
<evidence type="ECO:0000256" key="1">
    <source>
        <dbReference type="SAM" id="Phobius"/>
    </source>
</evidence>
<dbReference type="Proteomes" id="UP001501599">
    <property type="component" value="Unassembled WGS sequence"/>
</dbReference>
<feature type="transmembrane region" description="Helical" evidence="1">
    <location>
        <begin position="81"/>
        <end position="99"/>
    </location>
</feature>
<organism evidence="2 3">
    <name type="scientific">Agrococcus versicolor</name>
    <dbReference type="NCBI Taxonomy" id="501482"/>
    <lineage>
        <taxon>Bacteria</taxon>
        <taxon>Bacillati</taxon>
        <taxon>Actinomycetota</taxon>
        <taxon>Actinomycetes</taxon>
        <taxon>Micrococcales</taxon>
        <taxon>Microbacteriaceae</taxon>
        <taxon>Agrococcus</taxon>
    </lineage>
</organism>
<sequence length="116" mass="12448">MDWLLVASTLYLVGGTAFLVCSVRAGRLRDPRDADGRRRPRAEDADERADRLVRIGQVVHASCIGLALVVGVVARPESLPFVGGAAAIGLLIALVVRVVRRRRRAHRAATLDADAA</sequence>
<dbReference type="RefSeq" id="WP_344339367.1">
    <property type="nucleotide sequence ID" value="NZ_BAAAQT010000001.1"/>
</dbReference>
<evidence type="ECO:0000313" key="2">
    <source>
        <dbReference type="EMBL" id="GAA2170653.1"/>
    </source>
</evidence>
<keyword evidence="1" id="KW-0472">Membrane</keyword>
<keyword evidence="1" id="KW-0812">Transmembrane</keyword>
<feature type="transmembrane region" description="Helical" evidence="1">
    <location>
        <begin position="58"/>
        <end position="75"/>
    </location>
</feature>
<name>A0ABN3AIY7_9MICO</name>